<dbReference type="InterPro" id="IPR058580">
    <property type="entry name" value="DUF2828"/>
</dbReference>
<dbReference type="Pfam" id="PF25043">
    <property type="entry name" value="DUF7788"/>
    <property type="match status" value="1"/>
</dbReference>
<proteinExistence type="predicted"/>
<evidence type="ECO:0000259" key="2">
    <source>
        <dbReference type="Pfam" id="PF25043"/>
    </source>
</evidence>
<name>A0A8S5R941_9VIRU</name>
<protein>
    <recommendedName>
        <fullName evidence="4">DUF2828 family protein</fullName>
    </recommendedName>
</protein>
<sequence length="483" mass="55037">MDFANAMKEESKFTRTENGAVALNTTSDARLDLFGTIGALREADENRITTLFSEAFAQDKLFATKIAFYARDIRCGLGERKTFRTIIRYMAEHHPEALRPNLDLIGVFGRYDDIYELIGTPLEDDMWKTMKNQFEEDLKNLNEGKAISLLAKWIKTADASSRETRKLGILTAQKLGYPVYNFKRIVRSMRKQIGVVESLMSAGKWNEIKYSEVPSRAMMIYRKTFAKHDPDGFNDFINKADKGEVKINASTLYPYDIVEKILYGRENNKVLEAQWKALPDYIEQGTNALIMADVSGSMYGRPMATSIGLAIYFAERNVGAYHNLFMTFSSNPETVVLKGEALSQKINNAKRADWGNSTDLKAAFEKVLDIAEKNNISQEEMPKAIVVISDMEIDYCGNRNWSFYDKMANKFHKAGYVIPNIIFWNVKRRHDVFHADSKRKGVQLASGQSVTVFKQILQNLGYNPIEAMENTINSERYNCITVE</sequence>
<reference evidence="3" key="1">
    <citation type="journal article" date="2021" name="Proc. Natl. Acad. Sci. U.S.A.">
        <title>A Catalog of Tens of Thousands of Viruses from Human Metagenomes Reveals Hidden Associations with Chronic Diseases.</title>
        <authorList>
            <person name="Tisza M.J."/>
            <person name="Buck C.B."/>
        </authorList>
    </citation>
    <scope>NUCLEOTIDE SEQUENCE</scope>
    <source>
        <strain evidence="3">CtDYl1</strain>
    </source>
</reference>
<dbReference type="InterPro" id="IPR011205">
    <property type="entry name" value="UCP015417_vWA"/>
</dbReference>
<evidence type="ECO:0008006" key="4">
    <source>
        <dbReference type="Google" id="ProtNLM"/>
    </source>
</evidence>
<dbReference type="PANTHER" id="PTHR31373">
    <property type="entry name" value="OS06G0652100 PROTEIN"/>
    <property type="match status" value="1"/>
</dbReference>
<evidence type="ECO:0000259" key="1">
    <source>
        <dbReference type="Pfam" id="PF11443"/>
    </source>
</evidence>
<dbReference type="PANTHER" id="PTHR31373:SF27">
    <property type="entry name" value="TROVE DOMAIN-CONTAINING PROTEIN"/>
    <property type="match status" value="1"/>
</dbReference>
<evidence type="ECO:0000313" key="3">
    <source>
        <dbReference type="EMBL" id="DAE27934.1"/>
    </source>
</evidence>
<dbReference type="PIRSF" id="PIRSF015417">
    <property type="entry name" value="T31B5_30_vWA"/>
    <property type="match status" value="1"/>
</dbReference>
<dbReference type="Gene3D" id="3.40.50.410">
    <property type="entry name" value="von Willebrand factor, type A domain"/>
    <property type="match status" value="1"/>
</dbReference>
<dbReference type="Pfam" id="PF11443">
    <property type="entry name" value="DUF2828"/>
    <property type="match status" value="2"/>
</dbReference>
<feature type="domain" description="DUF2828" evidence="1">
    <location>
        <begin position="183"/>
        <end position="282"/>
    </location>
</feature>
<feature type="domain" description="DUF2828" evidence="1">
    <location>
        <begin position="16"/>
        <end position="105"/>
    </location>
</feature>
<dbReference type="EMBL" id="BK015846">
    <property type="protein sequence ID" value="DAE27934.1"/>
    <property type="molecule type" value="Genomic_DNA"/>
</dbReference>
<organism evidence="3">
    <name type="scientific">virus sp. ctDYl1</name>
    <dbReference type="NCBI Taxonomy" id="2826795"/>
    <lineage>
        <taxon>Viruses</taxon>
    </lineage>
</organism>
<dbReference type="CDD" id="cd00198">
    <property type="entry name" value="vWFA"/>
    <property type="match status" value="1"/>
</dbReference>
<dbReference type="InterPro" id="IPR056690">
    <property type="entry name" value="DUF7788"/>
</dbReference>
<accession>A0A8S5R941</accession>
<dbReference type="InterPro" id="IPR036465">
    <property type="entry name" value="vWFA_dom_sf"/>
</dbReference>
<feature type="domain" description="DUF7788" evidence="2">
    <location>
        <begin position="287"/>
        <end position="462"/>
    </location>
</feature>
<dbReference type="SUPFAM" id="SSF53300">
    <property type="entry name" value="vWA-like"/>
    <property type="match status" value="1"/>
</dbReference>